<dbReference type="SMART" id="SM00298">
    <property type="entry name" value="CHROMO"/>
    <property type="match status" value="1"/>
</dbReference>
<feature type="non-terminal residue" evidence="2">
    <location>
        <position position="1"/>
    </location>
</feature>
<dbReference type="Gene3D" id="2.40.50.40">
    <property type="match status" value="1"/>
</dbReference>
<gene>
    <name evidence="2" type="ORF">VaNZ11_010779</name>
</gene>
<name>A0ABQ5SA54_9CHLO</name>
<proteinExistence type="predicted"/>
<evidence type="ECO:0000313" key="3">
    <source>
        <dbReference type="Proteomes" id="UP001165090"/>
    </source>
</evidence>
<dbReference type="InterPro" id="IPR023780">
    <property type="entry name" value="Chromo_domain"/>
</dbReference>
<feature type="domain" description="Chromo" evidence="1">
    <location>
        <begin position="120"/>
        <end position="184"/>
    </location>
</feature>
<organism evidence="2 3">
    <name type="scientific">Volvox africanus</name>
    <dbReference type="NCBI Taxonomy" id="51714"/>
    <lineage>
        <taxon>Eukaryota</taxon>
        <taxon>Viridiplantae</taxon>
        <taxon>Chlorophyta</taxon>
        <taxon>core chlorophytes</taxon>
        <taxon>Chlorophyceae</taxon>
        <taxon>CS clade</taxon>
        <taxon>Chlamydomonadales</taxon>
        <taxon>Volvocaceae</taxon>
        <taxon>Volvox</taxon>
    </lineage>
</organism>
<reference evidence="2 3" key="1">
    <citation type="journal article" date="2023" name="IScience">
        <title>Expanded male sex-determining region conserved during the evolution of homothallism in the green alga Volvox.</title>
        <authorList>
            <person name="Yamamoto K."/>
            <person name="Matsuzaki R."/>
            <person name="Mahakham W."/>
            <person name="Heman W."/>
            <person name="Sekimoto H."/>
            <person name="Kawachi M."/>
            <person name="Minakuchi Y."/>
            <person name="Toyoda A."/>
            <person name="Nozaki H."/>
        </authorList>
    </citation>
    <scope>NUCLEOTIDE SEQUENCE [LARGE SCALE GENOMIC DNA]</scope>
    <source>
        <strain evidence="2 3">NIES-4468</strain>
    </source>
</reference>
<dbReference type="PROSITE" id="PS50013">
    <property type="entry name" value="CHROMO_2"/>
    <property type="match status" value="1"/>
</dbReference>
<evidence type="ECO:0000313" key="2">
    <source>
        <dbReference type="EMBL" id="GLI66812.1"/>
    </source>
</evidence>
<accession>A0ABQ5SA54</accession>
<dbReference type="InterPro" id="IPR000953">
    <property type="entry name" value="Chromo/chromo_shadow_dom"/>
</dbReference>
<dbReference type="InterPro" id="IPR041588">
    <property type="entry name" value="Integrase_H2C2"/>
</dbReference>
<comment type="caution">
    <text evidence="2">The sequence shown here is derived from an EMBL/GenBank/DDBJ whole genome shotgun (WGS) entry which is preliminary data.</text>
</comment>
<keyword evidence="3" id="KW-1185">Reference proteome</keyword>
<sequence length="184" mass="21556">ERLKVAYNADAWFADPANVENLRKQNGLWLRTEGAATQIVVPNDDALRYVILARFHEDPLAGHPGSKRLIDLVQRSFWWPRLAKDAANFVQTCSLCQRNKALSVIEPVPETWIAGKQKFYDVERVLDYRARRVGRHRRKRTVHEYLVKWTGYTDEHNSWEPARNFSQDMKPLLEEARKRATQTQ</sequence>
<dbReference type="CDD" id="cd00024">
    <property type="entry name" value="CD_CSD"/>
    <property type="match status" value="1"/>
</dbReference>
<dbReference type="InterPro" id="IPR052160">
    <property type="entry name" value="Gypsy_RT_Integrase-like"/>
</dbReference>
<protein>
    <recommendedName>
        <fullName evidence="1">Chromo domain-containing protein</fullName>
    </recommendedName>
</protein>
<dbReference type="Gene3D" id="1.10.340.70">
    <property type="match status" value="1"/>
</dbReference>
<evidence type="ECO:0000259" key="1">
    <source>
        <dbReference type="PROSITE" id="PS50013"/>
    </source>
</evidence>
<dbReference type="PANTHER" id="PTHR47266">
    <property type="entry name" value="ENDONUCLEASE-RELATED"/>
    <property type="match status" value="1"/>
</dbReference>
<dbReference type="Proteomes" id="UP001165090">
    <property type="component" value="Unassembled WGS sequence"/>
</dbReference>
<dbReference type="InterPro" id="IPR016197">
    <property type="entry name" value="Chromo-like_dom_sf"/>
</dbReference>
<dbReference type="Pfam" id="PF17921">
    <property type="entry name" value="Integrase_H2C2"/>
    <property type="match status" value="1"/>
</dbReference>
<dbReference type="SUPFAM" id="SSF54160">
    <property type="entry name" value="Chromo domain-like"/>
    <property type="match status" value="1"/>
</dbReference>
<dbReference type="EMBL" id="BSDZ01000042">
    <property type="protein sequence ID" value="GLI66812.1"/>
    <property type="molecule type" value="Genomic_DNA"/>
</dbReference>
<dbReference type="Pfam" id="PF00385">
    <property type="entry name" value="Chromo"/>
    <property type="match status" value="1"/>
</dbReference>